<reference evidence="1 2" key="1">
    <citation type="submission" date="2014-12" db="EMBL/GenBank/DDBJ databases">
        <title>Genome sequence of Flavobacterium anhuiense RCM74.</title>
        <authorList>
            <person name="Kim J.F."/>
            <person name="Song J.Y."/>
            <person name="Kwak M.-J."/>
            <person name="Lee S.-W."/>
        </authorList>
    </citation>
    <scope>NUCLEOTIDE SEQUENCE [LARGE SCALE GENOMIC DNA]</scope>
    <source>
        <strain evidence="1 2">RCM74</strain>
    </source>
</reference>
<keyword evidence="1" id="KW-0449">Lipoprotein</keyword>
<name>A0A444VUA4_9FLAO</name>
<organism evidence="1 2">
    <name type="scientific">Flavobacterium anhuiense</name>
    <dbReference type="NCBI Taxonomy" id="459526"/>
    <lineage>
        <taxon>Bacteria</taxon>
        <taxon>Pseudomonadati</taxon>
        <taxon>Bacteroidota</taxon>
        <taxon>Flavobacteriia</taxon>
        <taxon>Flavobacteriales</taxon>
        <taxon>Flavobacteriaceae</taxon>
        <taxon>Flavobacterium</taxon>
    </lineage>
</organism>
<gene>
    <name evidence="1" type="ORF">NU08_3961</name>
</gene>
<dbReference type="OrthoDB" id="1417969at2"/>
<sequence>MKKYAALLLFALFLNGCDDGDLTVDEIDFADIETSQACDPTTNTLIYKLKPQEALLLQMPEGAIINDNGTKTYTIDSQGNGPYRVVYRAYDGTVAKENICGTIPPTNPKVTEEWLGIEGVIEIATKQIDPENTNEDGGTRITGYEHTIIFRNITFQKPAGKQTEPEFIFGKYITNVTPANLTFKTNPNGTAYECDEVARVYNYNNTFYLSIDDIDPALFENAVTPSGQPRTSLITSTQNKVFYKTAKEGTGSITPAFVCSKIQPSAPAIEETWTGQLGKPNESGIIEVTTTVVGQQVFEHTIVLKNVILQKGNSSFKLGNSFVLGKITRSATN</sequence>
<dbReference type="AlphaFoldDB" id="A0A444VUA4"/>
<evidence type="ECO:0000313" key="1">
    <source>
        <dbReference type="EMBL" id="RYJ37023.1"/>
    </source>
</evidence>
<dbReference type="RefSeq" id="WP_129748671.1">
    <property type="nucleotide sequence ID" value="NZ_JUIV01000020.1"/>
</dbReference>
<dbReference type="EMBL" id="JUIV01000020">
    <property type="protein sequence ID" value="RYJ37023.1"/>
    <property type="molecule type" value="Genomic_DNA"/>
</dbReference>
<accession>A0A444VUA4</accession>
<evidence type="ECO:0000313" key="2">
    <source>
        <dbReference type="Proteomes" id="UP000290433"/>
    </source>
</evidence>
<protein>
    <submittedName>
        <fullName evidence="1">Putative lipoprotein</fullName>
    </submittedName>
</protein>
<proteinExistence type="predicted"/>
<comment type="caution">
    <text evidence="1">The sequence shown here is derived from an EMBL/GenBank/DDBJ whole genome shotgun (WGS) entry which is preliminary data.</text>
</comment>
<dbReference type="Proteomes" id="UP000290433">
    <property type="component" value="Unassembled WGS sequence"/>
</dbReference>